<keyword evidence="9" id="KW-0119">Carbohydrate metabolism</keyword>
<dbReference type="PROSITE" id="PS00609">
    <property type="entry name" value="GLYCOSYL_HYDROL_F32"/>
    <property type="match status" value="1"/>
</dbReference>
<dbReference type="InterPro" id="IPR051214">
    <property type="entry name" value="GH32_Enzymes"/>
</dbReference>
<comment type="catalytic activity">
    <reaction evidence="8">
        <text>Hydrolysis of terminal non-reducing beta-D-fructofuranoside residues in beta-D-fructofuranosides.</text>
        <dbReference type="EC" id="3.2.1.26"/>
    </reaction>
</comment>
<dbReference type="RefSeq" id="WP_322808423.1">
    <property type="nucleotide sequence ID" value="NZ_JAVBVO010000002.1"/>
</dbReference>
<evidence type="ECO:0000256" key="7">
    <source>
        <dbReference type="ARBA" id="ARBA00033367"/>
    </source>
</evidence>
<dbReference type="EC" id="3.2.1.26" evidence="3 8"/>
<dbReference type="AlphaFoldDB" id="A0AAW9JPM2"/>
<gene>
    <name evidence="12" type="ORF">RAK27_02520</name>
</gene>
<sequence>MKEWTRKERYRKIEEVSPEYLVNLANQVEKSVYRQTYHIQPPTGLLNDPNGFSYFNGQWHLFYQWFPLGPVHGLKYWYHVVSDDLVHWENCGVGISPSTKYDSHGAYSGSGLVDKNQLHLMYTGNTRSKNWSRTPHQLMAIIDKSGQIKKIKEPVIEGIPEGYTDNFRDPKMWKHEGHYYAIIGAERKNHTGTALVYQSENLTDWVLLGEFNPQVQDFGFMWECPDFFELDGSPCFLFSPQGIEPTGDSYQNIYQTGYFLGTKFNYETLRLEHNGFHELDLGFDFYAAQTTIAPDGRRILIAWMGLPEIKYPSDQDGWAHCLTIPRELSVLEGQLIQRPITELTTLRGAYVKRQDSQYGRVHLGNLLGTSYEVKIKLRVEEKTKFGLCLFEDPITNKGLYLEVDLNKGNFKVERKDCGIPFATEYGTSRQMKYNKKEISLHIFVDTTSAEIFVNDGLAVFTTRVFPENQQSGIGLFVEKGLMEYELEGWKLNKMDIKSTEK</sequence>
<keyword evidence="5 8" id="KW-0378">Hydrolase</keyword>
<dbReference type="SMART" id="SM00640">
    <property type="entry name" value="Glyco_32"/>
    <property type="match status" value="1"/>
</dbReference>
<dbReference type="Gene3D" id="2.60.120.560">
    <property type="entry name" value="Exo-inulinase, domain 1"/>
    <property type="match status" value="1"/>
</dbReference>
<evidence type="ECO:0000256" key="8">
    <source>
        <dbReference type="RuleBase" id="RU362110"/>
    </source>
</evidence>
<evidence type="ECO:0000313" key="13">
    <source>
        <dbReference type="Proteomes" id="UP001290462"/>
    </source>
</evidence>
<dbReference type="Gene3D" id="2.115.10.20">
    <property type="entry name" value="Glycosyl hydrolase domain, family 43"/>
    <property type="match status" value="1"/>
</dbReference>
<evidence type="ECO:0000256" key="1">
    <source>
        <dbReference type="ARBA" id="ARBA00004914"/>
    </source>
</evidence>
<evidence type="ECO:0000256" key="5">
    <source>
        <dbReference type="ARBA" id="ARBA00022801"/>
    </source>
</evidence>
<evidence type="ECO:0000256" key="9">
    <source>
        <dbReference type="RuleBase" id="RU365015"/>
    </source>
</evidence>
<organism evidence="12 13">
    <name type="scientific">Carnobacterium maltaromaticum</name>
    <name type="common">Carnobacterium piscicola</name>
    <dbReference type="NCBI Taxonomy" id="2751"/>
    <lineage>
        <taxon>Bacteria</taxon>
        <taxon>Bacillati</taxon>
        <taxon>Bacillota</taxon>
        <taxon>Bacilli</taxon>
        <taxon>Lactobacillales</taxon>
        <taxon>Carnobacteriaceae</taxon>
        <taxon>Carnobacterium</taxon>
    </lineage>
</organism>
<keyword evidence="6 8" id="KW-0326">Glycosidase</keyword>
<dbReference type="PANTHER" id="PTHR43101">
    <property type="entry name" value="BETA-FRUCTOSIDASE"/>
    <property type="match status" value="1"/>
</dbReference>
<evidence type="ECO:0000313" key="12">
    <source>
        <dbReference type="EMBL" id="MDZ5757523.1"/>
    </source>
</evidence>
<dbReference type="Proteomes" id="UP001290462">
    <property type="component" value="Unassembled WGS sequence"/>
</dbReference>
<name>A0AAW9JPM2_CARML</name>
<dbReference type="InterPro" id="IPR013148">
    <property type="entry name" value="Glyco_hydro_32_N"/>
</dbReference>
<dbReference type="SUPFAM" id="SSF49899">
    <property type="entry name" value="Concanavalin A-like lectins/glucanases"/>
    <property type="match status" value="1"/>
</dbReference>
<dbReference type="Pfam" id="PF00251">
    <property type="entry name" value="Glyco_hydro_32N"/>
    <property type="match status" value="1"/>
</dbReference>
<dbReference type="CDD" id="cd18623">
    <property type="entry name" value="GH32_ScrB-like"/>
    <property type="match status" value="1"/>
</dbReference>
<dbReference type="PANTHER" id="PTHR43101:SF1">
    <property type="entry name" value="BETA-FRUCTOSIDASE"/>
    <property type="match status" value="1"/>
</dbReference>
<dbReference type="InterPro" id="IPR013320">
    <property type="entry name" value="ConA-like_dom_sf"/>
</dbReference>
<accession>A0AAW9JPM2</accession>
<comment type="similarity">
    <text evidence="2 8">Belongs to the glycosyl hydrolase 32 family.</text>
</comment>
<protein>
    <recommendedName>
        <fullName evidence="4 8">Sucrose-6-phosphate hydrolase</fullName>
        <ecNumber evidence="3 8">3.2.1.26</ecNumber>
    </recommendedName>
    <alternativeName>
        <fullName evidence="7 9">Invertase</fullName>
    </alternativeName>
</protein>
<dbReference type="Pfam" id="PF08244">
    <property type="entry name" value="Glyco_hydro_32C"/>
    <property type="match status" value="1"/>
</dbReference>
<evidence type="ECO:0000256" key="6">
    <source>
        <dbReference type="ARBA" id="ARBA00023295"/>
    </source>
</evidence>
<feature type="domain" description="Glycosyl hydrolase family 32 N-terminal" evidence="10">
    <location>
        <begin position="38"/>
        <end position="339"/>
    </location>
</feature>
<dbReference type="EMBL" id="JAVBVO010000002">
    <property type="protein sequence ID" value="MDZ5757523.1"/>
    <property type="molecule type" value="Genomic_DNA"/>
</dbReference>
<evidence type="ECO:0000259" key="11">
    <source>
        <dbReference type="Pfam" id="PF08244"/>
    </source>
</evidence>
<evidence type="ECO:0000259" key="10">
    <source>
        <dbReference type="Pfam" id="PF00251"/>
    </source>
</evidence>
<dbReference type="InterPro" id="IPR013189">
    <property type="entry name" value="Glyco_hydro_32_C"/>
</dbReference>
<dbReference type="GO" id="GO:0005737">
    <property type="term" value="C:cytoplasm"/>
    <property type="evidence" value="ECO:0007669"/>
    <property type="project" value="UniProtKB-SubCell"/>
</dbReference>
<dbReference type="InterPro" id="IPR023296">
    <property type="entry name" value="Glyco_hydro_beta-prop_sf"/>
</dbReference>
<dbReference type="GO" id="GO:0004564">
    <property type="term" value="F:beta-fructofuranosidase activity"/>
    <property type="evidence" value="ECO:0007669"/>
    <property type="project" value="UniProtKB-EC"/>
</dbReference>
<dbReference type="GO" id="GO:0005975">
    <property type="term" value="P:carbohydrate metabolic process"/>
    <property type="evidence" value="ECO:0007669"/>
    <property type="project" value="InterPro"/>
</dbReference>
<keyword evidence="9" id="KW-0963">Cytoplasm</keyword>
<dbReference type="InterPro" id="IPR001362">
    <property type="entry name" value="Glyco_hydro_32"/>
</dbReference>
<evidence type="ECO:0000256" key="2">
    <source>
        <dbReference type="ARBA" id="ARBA00009902"/>
    </source>
</evidence>
<dbReference type="InterPro" id="IPR018053">
    <property type="entry name" value="Glyco_hydro_32_AS"/>
</dbReference>
<reference evidence="12" key="1">
    <citation type="submission" date="2023-08" db="EMBL/GenBank/DDBJ databases">
        <title>Genomic characterization of piscicolin 126 produced by Carnobacterium maltaromaticum CM22 strain isolated from salmon (Salmo salar).</title>
        <authorList>
            <person name="Gonzalez-Gragera E."/>
            <person name="Garcia-Lopez J.D."/>
            <person name="Teso-Perez C."/>
            <person name="Gimenez-Hernandez I."/>
            <person name="Peralta-Sanchez J.M."/>
            <person name="Valdivia E."/>
            <person name="Montalban-Lopez M."/>
            <person name="Martin-Platero A.M."/>
            <person name="Banos A."/>
            <person name="Martinez-Bueno M."/>
        </authorList>
    </citation>
    <scope>NUCLEOTIDE SEQUENCE</scope>
    <source>
        <strain evidence="12">CM22</strain>
    </source>
</reference>
<evidence type="ECO:0000256" key="3">
    <source>
        <dbReference type="ARBA" id="ARBA00012758"/>
    </source>
</evidence>
<evidence type="ECO:0000256" key="4">
    <source>
        <dbReference type="ARBA" id="ARBA00019623"/>
    </source>
</evidence>
<proteinExistence type="inferred from homology"/>
<comment type="function">
    <text evidence="9">Enables the bacterium to metabolize sucrose as a sole carbon source.</text>
</comment>
<comment type="caution">
    <text evidence="12">The sequence shown here is derived from an EMBL/GenBank/DDBJ whole genome shotgun (WGS) entry which is preliminary data.</text>
</comment>
<dbReference type="SUPFAM" id="SSF75005">
    <property type="entry name" value="Arabinanase/levansucrase/invertase"/>
    <property type="match status" value="1"/>
</dbReference>
<dbReference type="NCBIfam" id="TIGR01322">
    <property type="entry name" value="scrB_fam"/>
    <property type="match status" value="1"/>
</dbReference>
<feature type="domain" description="Glycosyl hydrolase family 32 C-terminal" evidence="11">
    <location>
        <begin position="342"/>
        <end position="482"/>
    </location>
</feature>
<comment type="pathway">
    <text evidence="1 9">Glycan biosynthesis; sucrose metabolism.</text>
</comment>
<comment type="subcellular location">
    <subcellularLocation>
        <location evidence="9">Cytoplasm</location>
    </subcellularLocation>
</comment>
<dbReference type="InterPro" id="IPR006232">
    <property type="entry name" value="Suc6P_hydrolase"/>
</dbReference>